<dbReference type="EMBL" id="JAWHQM010000112">
    <property type="protein sequence ID" value="KAK5637368.1"/>
    <property type="molecule type" value="Genomic_DNA"/>
</dbReference>
<evidence type="ECO:0000313" key="3">
    <source>
        <dbReference type="EMBL" id="KAK5637368.1"/>
    </source>
</evidence>
<dbReference type="AlphaFoldDB" id="A0AAN7V0E7"/>
<name>A0AAN7V0E7_9PEZI</name>
<dbReference type="SMART" id="SM00355">
    <property type="entry name" value="ZnF_C2H2"/>
    <property type="match status" value="2"/>
</dbReference>
<organism evidence="3 4">
    <name type="scientific">Xylaria bambusicola</name>
    <dbReference type="NCBI Taxonomy" id="326684"/>
    <lineage>
        <taxon>Eukaryota</taxon>
        <taxon>Fungi</taxon>
        <taxon>Dikarya</taxon>
        <taxon>Ascomycota</taxon>
        <taxon>Pezizomycotina</taxon>
        <taxon>Sordariomycetes</taxon>
        <taxon>Xylariomycetidae</taxon>
        <taxon>Xylariales</taxon>
        <taxon>Xylariaceae</taxon>
        <taxon>Xylaria</taxon>
    </lineage>
</organism>
<protein>
    <recommendedName>
        <fullName evidence="2">C2H2-type domain-containing protein</fullName>
    </recommendedName>
</protein>
<evidence type="ECO:0000259" key="2">
    <source>
        <dbReference type="SMART" id="SM00355"/>
    </source>
</evidence>
<reference evidence="3 4" key="1">
    <citation type="submission" date="2023-10" db="EMBL/GenBank/DDBJ databases">
        <title>Draft genome sequence of Xylaria bambusicola isolate GMP-LS, the root and basal stem rot pathogen of sugarcane in Indonesia.</title>
        <authorList>
            <person name="Selvaraj P."/>
            <person name="Muralishankar V."/>
            <person name="Muruganantham S."/>
            <person name="Sp S."/>
            <person name="Haryani S."/>
            <person name="Lau K.J.X."/>
            <person name="Naqvi N.I."/>
        </authorList>
    </citation>
    <scope>NUCLEOTIDE SEQUENCE [LARGE SCALE GENOMIC DNA]</scope>
    <source>
        <strain evidence="3">GMP-LS</strain>
    </source>
</reference>
<proteinExistence type="predicted"/>
<dbReference type="Gene3D" id="3.30.160.60">
    <property type="entry name" value="Classic Zinc Finger"/>
    <property type="match status" value="1"/>
</dbReference>
<dbReference type="InterPro" id="IPR013087">
    <property type="entry name" value="Znf_C2H2_type"/>
</dbReference>
<comment type="caution">
    <text evidence="3">The sequence shown here is derived from an EMBL/GenBank/DDBJ whole genome shotgun (WGS) entry which is preliminary data.</text>
</comment>
<keyword evidence="4" id="KW-1185">Reference proteome</keyword>
<feature type="region of interest" description="Disordered" evidence="1">
    <location>
        <begin position="111"/>
        <end position="137"/>
    </location>
</feature>
<dbReference type="Proteomes" id="UP001305414">
    <property type="component" value="Unassembled WGS sequence"/>
</dbReference>
<feature type="domain" description="C2H2-type" evidence="2">
    <location>
        <begin position="280"/>
        <end position="309"/>
    </location>
</feature>
<evidence type="ECO:0000313" key="4">
    <source>
        <dbReference type="Proteomes" id="UP001305414"/>
    </source>
</evidence>
<sequence>MITPPTPSSSLNSRHLEHVAILNNIVSFLTTISKRFAILSNKQNFAAIPTSARMGDNRYDEHFSAYRQYPAPSYENNYLATIDPALLQVQACSTSEFPIGKQADLAQEWLPQPSESDPAPSAHSENTLHDHKHASHAKQHFALSTSRPFKCDCGQEFTKLCSMKRHIQGFEKSSDPRFPCPECTKYQGKDGFRRKDHLVQHYRTFHNYDDDQLAELFPPKFMAFKRRKYIISVCHFETCEYYRGPDFQELGIEQQEKNRPFHKQSDYTMHMRHEHDWSPYPCKVRGCSKIGGKGYFNANELETHCQNKHPESKIAMQKPESNAAEVTTTVKCGGKLNAPFAIRT</sequence>
<accession>A0AAN7V0E7</accession>
<feature type="domain" description="C2H2-type" evidence="2">
    <location>
        <begin position="178"/>
        <end position="206"/>
    </location>
</feature>
<evidence type="ECO:0000256" key="1">
    <source>
        <dbReference type="SAM" id="MobiDB-lite"/>
    </source>
</evidence>
<gene>
    <name evidence="3" type="ORF">RRF57_013080</name>
</gene>